<dbReference type="GO" id="GO:0000028">
    <property type="term" value="P:ribosomal small subunit assembly"/>
    <property type="evidence" value="ECO:0007669"/>
    <property type="project" value="TreeGrafter"/>
</dbReference>
<dbReference type="InterPro" id="IPR001266">
    <property type="entry name" value="Ribosomal_eS19"/>
</dbReference>
<dbReference type="FunFam" id="1.10.10.10:FF:000118">
    <property type="entry name" value="40S ribosomal protein S19"/>
    <property type="match status" value="1"/>
</dbReference>
<reference evidence="4 5" key="1">
    <citation type="journal article" date="2019" name="Front. Genet.">
        <title>Whole-Genome Sequencing of the Opportunistic Yeast Pathogen Candida inconspicua Uncovers Its Hybrid Origin.</title>
        <authorList>
            <person name="Mixao V."/>
            <person name="Hansen A.P."/>
            <person name="Saus E."/>
            <person name="Boekhout T."/>
            <person name="Lass-Florl C."/>
            <person name="Gabaldon T."/>
        </authorList>
    </citation>
    <scope>NUCLEOTIDE SEQUENCE [LARGE SCALE GENOMIC DNA]</scope>
    <source>
        <strain evidence="4 5">CBS 180</strain>
    </source>
</reference>
<keyword evidence="5" id="KW-1185">Reference proteome</keyword>
<evidence type="ECO:0000256" key="3">
    <source>
        <dbReference type="ARBA" id="ARBA00023274"/>
    </source>
</evidence>
<gene>
    <name evidence="4" type="ORF">CANINC_002057</name>
</gene>
<dbReference type="GO" id="GO:0003723">
    <property type="term" value="F:RNA binding"/>
    <property type="evidence" value="ECO:0007669"/>
    <property type="project" value="TreeGrafter"/>
</dbReference>
<dbReference type="InterPro" id="IPR036388">
    <property type="entry name" value="WH-like_DNA-bd_sf"/>
</dbReference>
<proteinExistence type="inferred from homology"/>
<accession>A0A4T0X274</accession>
<comment type="similarity">
    <text evidence="1">Belongs to the eukaryotic ribosomal protein eS19 family.</text>
</comment>
<evidence type="ECO:0000313" key="5">
    <source>
        <dbReference type="Proteomes" id="UP000307173"/>
    </source>
</evidence>
<dbReference type="GO" id="GO:0022627">
    <property type="term" value="C:cytosolic small ribosomal subunit"/>
    <property type="evidence" value="ECO:0007669"/>
    <property type="project" value="TreeGrafter"/>
</dbReference>
<protein>
    <recommendedName>
        <fullName evidence="6">40S ribosomal protein S19</fullName>
    </recommendedName>
</protein>
<organism evidence="4 5">
    <name type="scientific">Pichia inconspicua</name>
    <dbReference type="NCBI Taxonomy" id="52247"/>
    <lineage>
        <taxon>Eukaryota</taxon>
        <taxon>Fungi</taxon>
        <taxon>Dikarya</taxon>
        <taxon>Ascomycota</taxon>
        <taxon>Saccharomycotina</taxon>
        <taxon>Pichiomycetes</taxon>
        <taxon>Pichiales</taxon>
        <taxon>Pichiaceae</taxon>
        <taxon>Pichia</taxon>
    </lineage>
</organism>
<dbReference type="InterPro" id="IPR036390">
    <property type="entry name" value="WH_DNA-bd_sf"/>
</dbReference>
<keyword evidence="3" id="KW-0687">Ribonucleoprotein</keyword>
<evidence type="ECO:0000256" key="2">
    <source>
        <dbReference type="ARBA" id="ARBA00022980"/>
    </source>
</evidence>
<dbReference type="GO" id="GO:0006412">
    <property type="term" value="P:translation"/>
    <property type="evidence" value="ECO:0007669"/>
    <property type="project" value="InterPro"/>
</dbReference>
<dbReference type="Proteomes" id="UP000307173">
    <property type="component" value="Unassembled WGS sequence"/>
</dbReference>
<dbReference type="SUPFAM" id="SSF46785">
    <property type="entry name" value="Winged helix' DNA-binding domain"/>
    <property type="match status" value="1"/>
</dbReference>
<dbReference type="STRING" id="52247.A0A4T0X274"/>
<dbReference type="OrthoDB" id="428974at2759"/>
<evidence type="ECO:0008006" key="6">
    <source>
        <dbReference type="Google" id="ProtNLM"/>
    </source>
</evidence>
<dbReference type="SMART" id="SM01413">
    <property type="entry name" value="Ribosomal_S19e"/>
    <property type="match status" value="1"/>
</dbReference>
<evidence type="ECO:0000313" key="4">
    <source>
        <dbReference type="EMBL" id="TID29261.1"/>
    </source>
</evidence>
<dbReference type="EMBL" id="SELW01000326">
    <property type="protein sequence ID" value="TID29261.1"/>
    <property type="molecule type" value="Genomic_DNA"/>
</dbReference>
<dbReference type="Pfam" id="PF01090">
    <property type="entry name" value="Ribosomal_S19e"/>
    <property type="match status" value="1"/>
</dbReference>
<comment type="caution">
    <text evidence="4">The sequence shown here is derived from an EMBL/GenBank/DDBJ whole genome shotgun (WGS) entry which is preliminary data.</text>
</comment>
<dbReference type="AlphaFoldDB" id="A0A4T0X274"/>
<keyword evidence="2" id="KW-0689">Ribosomal protein</keyword>
<evidence type="ECO:0000256" key="1">
    <source>
        <dbReference type="ARBA" id="ARBA00010014"/>
    </source>
</evidence>
<name>A0A4T0X274_9ASCO</name>
<dbReference type="PANTHER" id="PTHR11710">
    <property type="entry name" value="40S RIBOSOMAL PROTEIN S19"/>
    <property type="match status" value="1"/>
</dbReference>
<dbReference type="Gene3D" id="1.10.10.10">
    <property type="entry name" value="Winged helix-like DNA-binding domain superfamily/Winged helix DNA-binding domain"/>
    <property type="match status" value="1"/>
</dbReference>
<dbReference type="GO" id="GO:0003735">
    <property type="term" value="F:structural constituent of ribosome"/>
    <property type="evidence" value="ECO:0007669"/>
    <property type="project" value="InterPro"/>
</dbReference>
<sequence length="199" mass="22263">MVLVLLYLDPQAVVTWESLSIGELGALVQYDEKFETWRQVNKTKTRIQYLKQQTCQVLPLDVSAQEFINAYAQFLQRQGKLEVPSYVELVKTSAGNELPPQDAEGWFYKRAASVARHIYLRKTVGIGKLNKVYGGSKNRGPRSGKHVDASGSVNRRVVQALEKIGVLELASNGGRKISENGQRDLDRIAAQTLEAEDDE</sequence>
<dbReference type="PANTHER" id="PTHR11710:SF0">
    <property type="entry name" value="40S RIBOSOMAL PROTEIN S19"/>
    <property type="match status" value="1"/>
</dbReference>